<dbReference type="GO" id="GO:0005694">
    <property type="term" value="C:chromosome"/>
    <property type="evidence" value="ECO:0007669"/>
    <property type="project" value="TreeGrafter"/>
</dbReference>
<keyword evidence="4 10" id="KW-0378">Hydrolase</keyword>
<dbReference type="GO" id="GO:0043138">
    <property type="term" value="F:3'-5' DNA helicase activity"/>
    <property type="evidence" value="ECO:0007669"/>
    <property type="project" value="UniProtKB-EC"/>
</dbReference>
<evidence type="ECO:0000256" key="4">
    <source>
        <dbReference type="ARBA" id="ARBA00022801"/>
    </source>
</evidence>
<name>A0A397WAV6_9GLOM</name>
<keyword evidence="7" id="KW-0238">DNA-binding</keyword>
<dbReference type="STRING" id="44941.A0A397WAV6"/>
<dbReference type="GO" id="GO:0003677">
    <property type="term" value="F:DNA binding"/>
    <property type="evidence" value="ECO:0007669"/>
    <property type="project" value="UniProtKB-KW"/>
</dbReference>
<organism evidence="13 14">
    <name type="scientific">Gigaspora rosea</name>
    <dbReference type="NCBI Taxonomy" id="44941"/>
    <lineage>
        <taxon>Eukaryota</taxon>
        <taxon>Fungi</taxon>
        <taxon>Fungi incertae sedis</taxon>
        <taxon>Mucoromycota</taxon>
        <taxon>Glomeromycotina</taxon>
        <taxon>Glomeromycetes</taxon>
        <taxon>Diversisporales</taxon>
        <taxon>Gigasporaceae</taxon>
        <taxon>Gigaspora</taxon>
    </lineage>
</organism>
<comment type="similarity">
    <text evidence="1 10">Belongs to the helicase family. RecQ subfamily.</text>
</comment>
<dbReference type="GO" id="GO:0009378">
    <property type="term" value="F:four-way junction helicase activity"/>
    <property type="evidence" value="ECO:0007669"/>
    <property type="project" value="TreeGrafter"/>
</dbReference>
<reference evidence="13 14" key="1">
    <citation type="submission" date="2018-06" db="EMBL/GenBank/DDBJ databases">
        <title>Comparative genomics reveals the genomic features of Rhizophagus irregularis, R. cerebriforme, R. diaphanum and Gigaspora rosea, and their symbiotic lifestyle signature.</title>
        <authorList>
            <person name="Morin E."/>
            <person name="San Clemente H."/>
            <person name="Chen E.C.H."/>
            <person name="De La Providencia I."/>
            <person name="Hainaut M."/>
            <person name="Kuo A."/>
            <person name="Kohler A."/>
            <person name="Murat C."/>
            <person name="Tang N."/>
            <person name="Roy S."/>
            <person name="Loubradou J."/>
            <person name="Henrissat B."/>
            <person name="Grigoriev I.V."/>
            <person name="Corradi N."/>
            <person name="Roux C."/>
            <person name="Martin F.M."/>
        </authorList>
    </citation>
    <scope>NUCLEOTIDE SEQUENCE [LARGE SCALE GENOMIC DNA]</scope>
    <source>
        <strain evidence="13 14">DAOM 194757</strain>
    </source>
</reference>
<dbReference type="InterPro" id="IPR011545">
    <property type="entry name" value="DEAD/DEAH_box_helicase_dom"/>
</dbReference>
<evidence type="ECO:0000256" key="5">
    <source>
        <dbReference type="ARBA" id="ARBA00022806"/>
    </source>
</evidence>
<dbReference type="AlphaFoldDB" id="A0A397WAV6"/>
<dbReference type="SMART" id="SM00487">
    <property type="entry name" value="DEXDc"/>
    <property type="match status" value="1"/>
</dbReference>
<evidence type="ECO:0000313" key="14">
    <source>
        <dbReference type="Proteomes" id="UP000266673"/>
    </source>
</evidence>
<evidence type="ECO:0000256" key="9">
    <source>
        <dbReference type="ARBA" id="ARBA00034617"/>
    </source>
</evidence>
<sequence length="571" mass="64684">MNIYIPIQPDNNISLAKSSDTDILEAALKNIFNLSEYREYQRESIESFINGHNTLTILKTGGGKTLIYAIASLLFKGLTVVFTPLKSLMDDQLATFYASSEQPPELQERIFGELASGLTKVLLITPEKYILNMKFRNMLKKINSLRGLQYVIEEAHCIKEYEYFRNSCTKLNVVKSEFPSVPMLFLTATCTLGTAEKLRAIITPSELQIIRSNKIYRPDLKLEIISKPRGKEKLIQAIISVIDSITNGRIIIYSASISDCITVGQLLIKHYVSQNIGIYHGSMKSADRDITLKLWKDGEIRFMSATNAFGMGINVSDVRAIIHTTFPMSLDSFIQEIGRAGRDGNGGRNIIFFSRADLQFDESSSLTEMVAPTNQKKHLKEKRKQLLEMVHYCENKLECRQQLAYQIFTWPGDPDIPECHNCDNCCRREAISTEWRNVSNEVNWIVRIVDQLIKRVTSRDPKLLRISRDDIADCFMCSKGKNAVSKDLSSIEGYGVSSESCSILNEDCLYLIDSLILAEIITEEVDIKYSKEAKSLSYSSSLVGLKENALNFVSTLEWKLLTRVSKKRKVT</sequence>
<evidence type="ECO:0000259" key="12">
    <source>
        <dbReference type="PROSITE" id="PS51194"/>
    </source>
</evidence>
<evidence type="ECO:0000256" key="1">
    <source>
        <dbReference type="ARBA" id="ARBA00005446"/>
    </source>
</evidence>
<evidence type="ECO:0000256" key="6">
    <source>
        <dbReference type="ARBA" id="ARBA00022840"/>
    </source>
</evidence>
<dbReference type="Pfam" id="PF00271">
    <property type="entry name" value="Helicase_C"/>
    <property type="match status" value="1"/>
</dbReference>
<keyword evidence="2" id="KW-0479">Metal-binding</keyword>
<dbReference type="SUPFAM" id="SSF52540">
    <property type="entry name" value="P-loop containing nucleoside triphosphate hydrolases"/>
    <property type="match status" value="1"/>
</dbReference>
<dbReference type="InterPro" id="IPR027417">
    <property type="entry name" value="P-loop_NTPase"/>
</dbReference>
<dbReference type="GO" id="GO:0005524">
    <property type="term" value="F:ATP binding"/>
    <property type="evidence" value="ECO:0007669"/>
    <property type="project" value="UniProtKB-KW"/>
</dbReference>
<evidence type="ECO:0000256" key="2">
    <source>
        <dbReference type="ARBA" id="ARBA00022723"/>
    </source>
</evidence>
<dbReference type="EC" id="5.6.2.4" evidence="10"/>
<keyword evidence="14" id="KW-1185">Reference proteome</keyword>
<evidence type="ECO:0000313" key="13">
    <source>
        <dbReference type="EMBL" id="RIB29763.1"/>
    </source>
</evidence>
<dbReference type="PROSITE" id="PS51194">
    <property type="entry name" value="HELICASE_CTER"/>
    <property type="match status" value="1"/>
</dbReference>
<keyword evidence="8" id="KW-0413">Isomerase</keyword>
<keyword evidence="5 10" id="KW-0347">Helicase</keyword>
<keyword evidence="10" id="KW-0539">Nucleus</keyword>
<feature type="domain" description="Helicase ATP-binding" evidence="11">
    <location>
        <begin position="45"/>
        <end position="208"/>
    </location>
</feature>
<dbReference type="SMART" id="SM00490">
    <property type="entry name" value="HELICc"/>
    <property type="match status" value="1"/>
</dbReference>
<dbReference type="InterPro" id="IPR032284">
    <property type="entry name" value="RecQ_Zn-bd"/>
</dbReference>
<dbReference type="Pfam" id="PF00270">
    <property type="entry name" value="DEAD"/>
    <property type="match status" value="1"/>
</dbReference>
<dbReference type="Pfam" id="PF16124">
    <property type="entry name" value="RecQ_Zn_bind"/>
    <property type="match status" value="1"/>
</dbReference>
<evidence type="ECO:0000259" key="11">
    <source>
        <dbReference type="PROSITE" id="PS51192"/>
    </source>
</evidence>
<accession>A0A397WAV6</accession>
<comment type="catalytic activity">
    <reaction evidence="9 10">
        <text>Couples ATP hydrolysis with the unwinding of duplex DNA by translocating in the 3'-5' direction.</text>
        <dbReference type="EC" id="5.6.2.4"/>
    </reaction>
</comment>
<dbReference type="NCBIfam" id="TIGR00614">
    <property type="entry name" value="recQ_fam"/>
    <property type="match status" value="1"/>
</dbReference>
<dbReference type="GO" id="GO:0005634">
    <property type="term" value="C:nucleus"/>
    <property type="evidence" value="ECO:0007669"/>
    <property type="project" value="UniProtKB-SubCell"/>
</dbReference>
<dbReference type="Gene3D" id="1.10.10.10">
    <property type="entry name" value="Winged helix-like DNA-binding domain superfamily/Winged helix DNA-binding domain"/>
    <property type="match status" value="1"/>
</dbReference>
<dbReference type="PROSITE" id="PS51192">
    <property type="entry name" value="HELICASE_ATP_BIND_1"/>
    <property type="match status" value="1"/>
</dbReference>
<proteinExistence type="inferred from homology"/>
<dbReference type="InterPro" id="IPR004589">
    <property type="entry name" value="DNA_helicase_ATP-dep_RecQ"/>
</dbReference>
<dbReference type="PANTHER" id="PTHR13710">
    <property type="entry name" value="DNA HELICASE RECQ FAMILY MEMBER"/>
    <property type="match status" value="1"/>
</dbReference>
<dbReference type="InterPro" id="IPR001650">
    <property type="entry name" value="Helicase_C-like"/>
</dbReference>
<comment type="subcellular location">
    <subcellularLocation>
        <location evidence="10">Nucleus</location>
    </subcellularLocation>
</comment>
<protein>
    <recommendedName>
        <fullName evidence="10">ATP-dependent DNA helicase</fullName>
        <ecNumber evidence="10">5.6.2.4</ecNumber>
    </recommendedName>
</protein>
<keyword evidence="3 10" id="KW-0547">Nucleotide-binding</keyword>
<dbReference type="GO" id="GO:0046872">
    <property type="term" value="F:metal ion binding"/>
    <property type="evidence" value="ECO:0007669"/>
    <property type="project" value="UniProtKB-KW"/>
</dbReference>
<dbReference type="EMBL" id="QKWP01000030">
    <property type="protein sequence ID" value="RIB29763.1"/>
    <property type="molecule type" value="Genomic_DNA"/>
</dbReference>
<dbReference type="InterPro" id="IPR036388">
    <property type="entry name" value="WH-like_DNA-bd_sf"/>
</dbReference>
<evidence type="ECO:0000256" key="10">
    <source>
        <dbReference type="RuleBase" id="RU364117"/>
    </source>
</evidence>
<keyword evidence="6 10" id="KW-0067">ATP-binding</keyword>
<dbReference type="GO" id="GO:0000724">
    <property type="term" value="P:double-strand break repair via homologous recombination"/>
    <property type="evidence" value="ECO:0007669"/>
    <property type="project" value="TreeGrafter"/>
</dbReference>
<feature type="domain" description="Helicase C-terminal" evidence="12">
    <location>
        <begin position="233"/>
        <end position="390"/>
    </location>
</feature>
<dbReference type="OrthoDB" id="10261556at2759"/>
<dbReference type="Proteomes" id="UP000266673">
    <property type="component" value="Unassembled WGS sequence"/>
</dbReference>
<dbReference type="GO" id="GO:0005737">
    <property type="term" value="C:cytoplasm"/>
    <property type="evidence" value="ECO:0007669"/>
    <property type="project" value="TreeGrafter"/>
</dbReference>
<dbReference type="Gene3D" id="3.40.50.300">
    <property type="entry name" value="P-loop containing nucleotide triphosphate hydrolases"/>
    <property type="match status" value="2"/>
</dbReference>
<dbReference type="InterPro" id="IPR014001">
    <property type="entry name" value="Helicase_ATP-bd"/>
</dbReference>
<dbReference type="PANTHER" id="PTHR13710:SF105">
    <property type="entry name" value="ATP-DEPENDENT DNA HELICASE Q1"/>
    <property type="match status" value="1"/>
</dbReference>
<evidence type="ECO:0000256" key="3">
    <source>
        <dbReference type="ARBA" id="ARBA00022741"/>
    </source>
</evidence>
<dbReference type="GO" id="GO:0016887">
    <property type="term" value="F:ATP hydrolysis activity"/>
    <property type="evidence" value="ECO:0007669"/>
    <property type="project" value="RHEA"/>
</dbReference>
<comment type="catalytic activity">
    <reaction evidence="10">
        <text>ATP + H2O = ADP + phosphate + H(+)</text>
        <dbReference type="Rhea" id="RHEA:13065"/>
        <dbReference type="ChEBI" id="CHEBI:15377"/>
        <dbReference type="ChEBI" id="CHEBI:15378"/>
        <dbReference type="ChEBI" id="CHEBI:30616"/>
        <dbReference type="ChEBI" id="CHEBI:43474"/>
        <dbReference type="ChEBI" id="CHEBI:456216"/>
    </reaction>
</comment>
<evidence type="ECO:0000256" key="7">
    <source>
        <dbReference type="ARBA" id="ARBA00023125"/>
    </source>
</evidence>
<evidence type="ECO:0000256" key="8">
    <source>
        <dbReference type="ARBA" id="ARBA00023235"/>
    </source>
</evidence>
<comment type="caution">
    <text evidence="13">The sequence shown here is derived from an EMBL/GenBank/DDBJ whole genome shotgun (WGS) entry which is preliminary data.</text>
</comment>
<gene>
    <name evidence="13" type="ORF">C2G38_2294667</name>
</gene>